<keyword evidence="2" id="KW-0472">Membrane</keyword>
<name>A0A839RX84_9PSEU</name>
<evidence type="ECO:0000313" key="5">
    <source>
        <dbReference type="Proteomes" id="UP000550714"/>
    </source>
</evidence>
<feature type="signal peptide" evidence="3">
    <location>
        <begin position="1"/>
        <end position="26"/>
    </location>
</feature>
<sequence>MTRFSAFALALAFLLTQGLSAPPATAAATASATAATADRAAPLRPGQGGPHPAQRLSGPDLLRLDIGRFSPRVLTAGEADRTRVQVTGTVTNTGDREISEVVARLQVGQAVPSTAAFQRAVTEPPPADAGTTAWVTLADTLAPGESAPVRFDIPAADLPLGAPGVYPLLVNVNGTPEYGGPARLASMNLLLPVIDPPSEAAPARTTLLWPLTASRPRVVSQPHDGSIVLADDDLATALAPGGRLDALVESALAKQENPALFGSMCFAIDPELLGTVEAMAGGYRIRTTDGDVEGQGAQDARNWLDKLRSLVASHCVVQLPYADADLETLAEVDSETDLMRMAVSGGASILRRTGVQPRPGVVWPAGAPDEDAMSAATEGGARTFLVPPTASAGADTIGRVSTAGQARTLTYDPLVSTALTGRKARGNRLTAVNDTEVATQNGIAALALRGGLGEQPGGPVVIAPPRRIDATTGELTAFLDAYAQLHGANMLTPTPLDEVLSAPPQQAVPGREPGDGSASAALDAELLDSLSRTESTTADLSRAMRVDPTRQVPPAELLQPLHNAVIRATSAAWATRPASATAAARNAEEQLTDLTGHVTVATLAQPVLRGSESAPLPVSVTNDLPVQIRVRLQLENIAGLRPAHIPVQTLSADSTFSPQVPAETLRSGRFKITVSLSTPGGTALGEPAELELSSTELSTVTLVITIVAGVALVLLSGRRIVRRIRHRDEGEPSP</sequence>
<dbReference type="AlphaFoldDB" id="A0A839RX84"/>
<dbReference type="Pfam" id="PF19516">
    <property type="entry name" value="DUF6049"/>
    <property type="match status" value="1"/>
</dbReference>
<keyword evidence="2" id="KW-0812">Transmembrane</keyword>
<dbReference type="Proteomes" id="UP000550714">
    <property type="component" value="Unassembled WGS sequence"/>
</dbReference>
<accession>A0A839RX84</accession>
<proteinExistence type="predicted"/>
<organism evidence="4 5">
    <name type="scientific">Prauserella isguenensis</name>
    <dbReference type="NCBI Taxonomy" id="1470180"/>
    <lineage>
        <taxon>Bacteria</taxon>
        <taxon>Bacillati</taxon>
        <taxon>Actinomycetota</taxon>
        <taxon>Actinomycetes</taxon>
        <taxon>Pseudonocardiales</taxon>
        <taxon>Pseudonocardiaceae</taxon>
        <taxon>Prauserella</taxon>
    </lineage>
</organism>
<evidence type="ECO:0000256" key="3">
    <source>
        <dbReference type="SAM" id="SignalP"/>
    </source>
</evidence>
<feature type="region of interest" description="Disordered" evidence="1">
    <location>
        <begin position="37"/>
        <end position="60"/>
    </location>
</feature>
<evidence type="ECO:0008006" key="6">
    <source>
        <dbReference type="Google" id="ProtNLM"/>
    </source>
</evidence>
<protein>
    <recommendedName>
        <fullName evidence="6">Glycoprotein</fullName>
    </recommendedName>
</protein>
<gene>
    <name evidence="4" type="ORF">FHS23_000659</name>
</gene>
<reference evidence="4 5" key="1">
    <citation type="submission" date="2020-08" db="EMBL/GenBank/DDBJ databases">
        <title>Genomic Encyclopedia of Type Strains, Phase III (KMG-III): the genomes of soil and plant-associated and newly described type strains.</title>
        <authorList>
            <person name="Whitman W."/>
        </authorList>
    </citation>
    <scope>NUCLEOTIDE SEQUENCE [LARGE SCALE GENOMIC DNA]</scope>
    <source>
        <strain evidence="4 5">CECT 8577</strain>
    </source>
</reference>
<keyword evidence="2" id="KW-1133">Transmembrane helix</keyword>
<comment type="caution">
    <text evidence="4">The sequence shown here is derived from an EMBL/GenBank/DDBJ whole genome shotgun (WGS) entry which is preliminary data.</text>
</comment>
<feature type="region of interest" description="Disordered" evidence="1">
    <location>
        <begin position="495"/>
        <end position="518"/>
    </location>
</feature>
<keyword evidence="3" id="KW-0732">Signal</keyword>
<dbReference type="RefSeq" id="WP_343053607.1">
    <property type="nucleotide sequence ID" value="NZ_JACHWU010000001.1"/>
</dbReference>
<keyword evidence="5" id="KW-1185">Reference proteome</keyword>
<evidence type="ECO:0000256" key="1">
    <source>
        <dbReference type="SAM" id="MobiDB-lite"/>
    </source>
</evidence>
<feature type="transmembrane region" description="Helical" evidence="2">
    <location>
        <begin position="697"/>
        <end position="717"/>
    </location>
</feature>
<dbReference type="EMBL" id="JACHWU010000001">
    <property type="protein sequence ID" value="MBB3049664.1"/>
    <property type="molecule type" value="Genomic_DNA"/>
</dbReference>
<evidence type="ECO:0000313" key="4">
    <source>
        <dbReference type="EMBL" id="MBB3049664.1"/>
    </source>
</evidence>
<dbReference type="InterPro" id="IPR046112">
    <property type="entry name" value="DUF6049"/>
</dbReference>
<feature type="chain" id="PRO_5032816401" description="Glycoprotein" evidence="3">
    <location>
        <begin position="27"/>
        <end position="734"/>
    </location>
</feature>
<evidence type="ECO:0000256" key="2">
    <source>
        <dbReference type="SAM" id="Phobius"/>
    </source>
</evidence>